<dbReference type="Proteomes" id="UP000528457">
    <property type="component" value="Unassembled WGS sequence"/>
</dbReference>
<evidence type="ECO:0000313" key="13">
    <source>
        <dbReference type="Proteomes" id="UP000528457"/>
    </source>
</evidence>
<feature type="transmembrane region" description="Helical" evidence="11">
    <location>
        <begin position="60"/>
        <end position="79"/>
    </location>
</feature>
<dbReference type="InterPro" id="IPR015876">
    <property type="entry name" value="Acyl-CoA_DS"/>
</dbReference>
<organism evidence="12 13">
    <name type="scientific">Pseudoteredinibacter isoporae</name>
    <dbReference type="NCBI Taxonomy" id="570281"/>
    <lineage>
        <taxon>Bacteria</taxon>
        <taxon>Pseudomonadati</taxon>
        <taxon>Pseudomonadota</taxon>
        <taxon>Gammaproteobacteria</taxon>
        <taxon>Cellvibrionales</taxon>
        <taxon>Cellvibrionaceae</taxon>
        <taxon>Pseudoteredinibacter</taxon>
    </lineage>
</organism>
<dbReference type="GO" id="GO:0006633">
    <property type="term" value="P:fatty acid biosynthetic process"/>
    <property type="evidence" value="ECO:0007669"/>
    <property type="project" value="UniProtKB-KW"/>
</dbReference>
<keyword evidence="10" id="KW-0275">Fatty acid biosynthesis</keyword>
<comment type="caution">
    <text evidence="12">The sequence shown here is derived from an EMBL/GenBank/DDBJ whole genome shotgun (WGS) entry which is preliminary data.</text>
</comment>
<evidence type="ECO:0000256" key="4">
    <source>
        <dbReference type="ARBA" id="ARBA00022692"/>
    </source>
</evidence>
<keyword evidence="3" id="KW-0444">Lipid biosynthesis</keyword>
<evidence type="ECO:0000256" key="9">
    <source>
        <dbReference type="ARBA" id="ARBA00023136"/>
    </source>
</evidence>
<evidence type="ECO:0000256" key="11">
    <source>
        <dbReference type="SAM" id="Phobius"/>
    </source>
</evidence>
<feature type="transmembrane region" description="Helical" evidence="11">
    <location>
        <begin position="29"/>
        <end position="53"/>
    </location>
</feature>
<keyword evidence="8" id="KW-0443">Lipid metabolism</keyword>
<proteinExistence type="inferred from homology"/>
<evidence type="ECO:0000313" key="12">
    <source>
        <dbReference type="EMBL" id="MBB6519839.1"/>
    </source>
</evidence>
<dbReference type="EMBL" id="JACHHT010000001">
    <property type="protein sequence ID" value="MBB6519839.1"/>
    <property type="molecule type" value="Genomic_DNA"/>
</dbReference>
<protein>
    <submittedName>
        <fullName evidence="12">Stearoyl-CoA desaturase (Delta-9 desaturase)</fullName>
        <ecNumber evidence="12">1.14.19.1</ecNumber>
    </submittedName>
</protein>
<keyword evidence="7 12" id="KW-0560">Oxidoreductase</keyword>
<dbReference type="AlphaFoldDB" id="A0A7X0JQ73"/>
<evidence type="ECO:0000256" key="6">
    <source>
        <dbReference type="ARBA" id="ARBA00022989"/>
    </source>
</evidence>
<dbReference type="InParanoid" id="A0A7X0JQ73"/>
<evidence type="ECO:0000256" key="1">
    <source>
        <dbReference type="ARBA" id="ARBA00004141"/>
    </source>
</evidence>
<comment type="subcellular location">
    <subcellularLocation>
        <location evidence="1">Membrane</location>
        <topology evidence="1">Multi-pass membrane protein</topology>
    </subcellularLocation>
</comment>
<accession>A0A7X0JQ73</accession>
<dbReference type="EC" id="1.14.19.1" evidence="12"/>
<name>A0A7X0JQ73_9GAMM</name>
<dbReference type="PRINTS" id="PR00075">
    <property type="entry name" value="FACDDSATRASE"/>
</dbReference>
<dbReference type="PANTHER" id="PTHR11351:SF31">
    <property type="entry name" value="DESATURASE 1, ISOFORM A-RELATED"/>
    <property type="match status" value="1"/>
</dbReference>
<reference evidence="12 13" key="1">
    <citation type="submission" date="2020-08" db="EMBL/GenBank/DDBJ databases">
        <title>Genomic Encyclopedia of Type Strains, Phase IV (KMG-IV): sequencing the most valuable type-strain genomes for metagenomic binning, comparative biology and taxonomic classification.</title>
        <authorList>
            <person name="Goeker M."/>
        </authorList>
    </citation>
    <scope>NUCLEOTIDE SEQUENCE [LARGE SCALE GENOMIC DNA]</scope>
    <source>
        <strain evidence="12 13">DSM 22368</strain>
    </source>
</reference>
<keyword evidence="13" id="KW-1185">Reference proteome</keyword>
<evidence type="ECO:0000256" key="8">
    <source>
        <dbReference type="ARBA" id="ARBA00023098"/>
    </source>
</evidence>
<keyword evidence="9 11" id="KW-0472">Membrane</keyword>
<evidence type="ECO:0000256" key="7">
    <source>
        <dbReference type="ARBA" id="ARBA00023002"/>
    </source>
</evidence>
<gene>
    <name evidence="12" type="ORF">HNR48_000117</name>
</gene>
<evidence type="ECO:0000256" key="10">
    <source>
        <dbReference type="ARBA" id="ARBA00023160"/>
    </source>
</evidence>
<evidence type="ECO:0000256" key="5">
    <source>
        <dbReference type="ARBA" id="ARBA00022832"/>
    </source>
</evidence>
<keyword evidence="5" id="KW-0276">Fatty acid metabolism</keyword>
<dbReference type="PANTHER" id="PTHR11351">
    <property type="entry name" value="ACYL-COA DESATURASE"/>
    <property type="match status" value="1"/>
</dbReference>
<dbReference type="GO" id="GO:0016020">
    <property type="term" value="C:membrane"/>
    <property type="evidence" value="ECO:0007669"/>
    <property type="project" value="UniProtKB-SubCell"/>
</dbReference>
<comment type="similarity">
    <text evidence="2">Belongs to the fatty acid desaturase type 2 family.</text>
</comment>
<keyword evidence="4 11" id="KW-0812">Transmembrane</keyword>
<keyword evidence="6 11" id="KW-1133">Transmembrane helix</keyword>
<evidence type="ECO:0000256" key="2">
    <source>
        <dbReference type="ARBA" id="ARBA00008749"/>
    </source>
</evidence>
<dbReference type="GO" id="GO:0004768">
    <property type="term" value="F:stearoyl-CoA 9-desaturase activity"/>
    <property type="evidence" value="ECO:0007669"/>
    <property type="project" value="UniProtKB-EC"/>
</dbReference>
<sequence>MSQPGSQQRPAPIYSRFRDVFKEGFKIDWVTASFLSITHVLTLIATPIAYIYAPEGLWRWMLAWTILHALIGSLATTVYSHRLIAHGAAKMVSWPVHILFGFIGQVMAVQGPVRRWAAMHIIHHGVDRNGQHHRDPYSATWFPQAWRNFVWSHMLTYYFKHPEDDMIRRAYESKNHPALVWQEKLYIPLLVILNFLLPMALGLYLAGFVGMLCMMMAGIAGFVLAQHNTWTVNSVTHMWGFTSGAFSSAVNNYVWLGPLGEGNHHADHHDFARDYRNGFGVSGWLLDPTRYVILGLRAVGLVKGLHRANKRQEAEILARRKLIHAQSQTKKARWQAWEDKLEALKAEWLEAAQRFEQFRQRKVQLKVQLKTASLPKIEFRKKLDLLKAEMEVARRAMRARRQAFLDALFEMRALPA</sequence>
<feature type="transmembrane region" description="Helical" evidence="11">
    <location>
        <begin position="91"/>
        <end position="109"/>
    </location>
</feature>
<evidence type="ECO:0000256" key="3">
    <source>
        <dbReference type="ARBA" id="ARBA00022516"/>
    </source>
</evidence>
<dbReference type="RefSeq" id="WP_166853015.1">
    <property type="nucleotide sequence ID" value="NZ_JAAONY010000001.1"/>
</dbReference>